<dbReference type="Proteomes" id="UP000008064">
    <property type="component" value="Unassembled WGS sequence"/>
</dbReference>
<feature type="domain" description="F-box" evidence="1">
    <location>
        <begin position="15"/>
        <end position="72"/>
    </location>
</feature>
<dbReference type="EMBL" id="GL945435">
    <property type="protein sequence ID" value="EGO23438.1"/>
    <property type="molecule type" value="Genomic_DNA"/>
</dbReference>
<evidence type="ECO:0000259" key="1">
    <source>
        <dbReference type="Pfam" id="PF12937"/>
    </source>
</evidence>
<proteinExistence type="predicted"/>
<dbReference type="InterPro" id="IPR001810">
    <property type="entry name" value="F-box_dom"/>
</dbReference>
<sequence>MALVKPYQPSWTIPIQTLPNEILAAIFTAGAARPTSFQEYRDIPFPCIVSSVNRHWREVALHLPIIWTTVVISDDRPLNLPTLCLQRSGDMQIHAFVFISNL</sequence>
<name>F8P011_SERL9</name>
<gene>
    <name evidence="2" type="ORF">SERLADRAFT_391388</name>
</gene>
<dbReference type="Gene3D" id="1.20.1280.50">
    <property type="match status" value="1"/>
</dbReference>
<dbReference type="AlphaFoldDB" id="F8P011"/>
<dbReference type="HOGENOM" id="CLU_2352252_0_0_1"/>
<protein>
    <recommendedName>
        <fullName evidence="1">F-box domain-containing protein</fullName>
    </recommendedName>
</protein>
<reference evidence="2" key="1">
    <citation type="submission" date="2011-04" db="EMBL/GenBank/DDBJ databases">
        <title>Evolution of plant cell wall degrading machinery underlies the functional diversity of forest fungi.</title>
        <authorList>
            <consortium name="US DOE Joint Genome Institute (JGI-PGF)"/>
            <person name="Eastwood D.C."/>
            <person name="Floudas D."/>
            <person name="Binder M."/>
            <person name="Majcherczyk A."/>
            <person name="Schneider P."/>
            <person name="Aerts A."/>
            <person name="Asiegbu F.O."/>
            <person name="Baker S.E."/>
            <person name="Barry K."/>
            <person name="Bendiksby M."/>
            <person name="Blumentritt M."/>
            <person name="Coutinho P.M."/>
            <person name="Cullen D."/>
            <person name="Cullen D."/>
            <person name="Gathman A."/>
            <person name="Goodell B."/>
            <person name="Henrissat B."/>
            <person name="Ihrmark K."/>
            <person name="Kauserud H."/>
            <person name="Kohler A."/>
            <person name="LaButti K."/>
            <person name="Lapidus A."/>
            <person name="Lavin J.L."/>
            <person name="Lee Y.-H."/>
            <person name="Lindquist E."/>
            <person name="Lilly W."/>
            <person name="Lucas S."/>
            <person name="Morin E."/>
            <person name="Murat C."/>
            <person name="Oguiza J.A."/>
            <person name="Park J."/>
            <person name="Pisabarro A.G."/>
            <person name="Riley R."/>
            <person name="Rosling A."/>
            <person name="Salamov A."/>
            <person name="Schmidt O."/>
            <person name="Schmutz J."/>
            <person name="Skrede I."/>
            <person name="Stenlid J."/>
            <person name="Wiebenga A."/>
            <person name="Xie X."/>
            <person name="Kues U."/>
            <person name="Hibbett D.S."/>
            <person name="Hoffmeister D."/>
            <person name="Hogberg N."/>
            <person name="Martin F."/>
            <person name="Grigoriev I.V."/>
            <person name="Watkinson S.C."/>
        </authorList>
    </citation>
    <scope>NUCLEOTIDE SEQUENCE</scope>
    <source>
        <strain evidence="2">S7.9</strain>
    </source>
</reference>
<accession>F8P011</accession>
<dbReference type="KEGG" id="sla:SERLADRAFT_391388"/>
<evidence type="ECO:0000313" key="2">
    <source>
        <dbReference type="EMBL" id="EGO23438.1"/>
    </source>
</evidence>
<feature type="non-terminal residue" evidence="2">
    <location>
        <position position="102"/>
    </location>
</feature>
<dbReference type="OrthoDB" id="3237072at2759"/>
<dbReference type="Pfam" id="PF12937">
    <property type="entry name" value="F-box-like"/>
    <property type="match status" value="1"/>
</dbReference>
<dbReference type="GeneID" id="18811494"/>
<dbReference type="RefSeq" id="XP_007319200.1">
    <property type="nucleotide sequence ID" value="XM_007319138.1"/>
</dbReference>
<organism>
    <name type="scientific">Serpula lacrymans var. lacrymans (strain S7.9)</name>
    <name type="common">Dry rot fungus</name>
    <dbReference type="NCBI Taxonomy" id="578457"/>
    <lineage>
        <taxon>Eukaryota</taxon>
        <taxon>Fungi</taxon>
        <taxon>Dikarya</taxon>
        <taxon>Basidiomycota</taxon>
        <taxon>Agaricomycotina</taxon>
        <taxon>Agaricomycetes</taxon>
        <taxon>Agaricomycetidae</taxon>
        <taxon>Boletales</taxon>
        <taxon>Coniophorineae</taxon>
        <taxon>Serpulaceae</taxon>
        <taxon>Serpula</taxon>
    </lineage>
</organism>